<dbReference type="Proteomes" id="UP000265040">
    <property type="component" value="Chromosome 4"/>
</dbReference>
<comment type="catalytic activity">
    <reaction evidence="9">
        <text>L-seryl-[protein] + ATP = O-phospho-L-seryl-[protein] + ADP + H(+)</text>
        <dbReference type="Rhea" id="RHEA:17989"/>
        <dbReference type="Rhea" id="RHEA-COMP:9863"/>
        <dbReference type="Rhea" id="RHEA-COMP:11604"/>
        <dbReference type="ChEBI" id="CHEBI:15378"/>
        <dbReference type="ChEBI" id="CHEBI:29999"/>
        <dbReference type="ChEBI" id="CHEBI:30616"/>
        <dbReference type="ChEBI" id="CHEBI:83421"/>
        <dbReference type="ChEBI" id="CHEBI:456216"/>
        <dbReference type="EC" id="2.7.11.1"/>
    </reaction>
</comment>
<evidence type="ECO:0000256" key="8">
    <source>
        <dbReference type="ARBA" id="ARBA00047899"/>
    </source>
</evidence>
<dbReference type="GO" id="GO:0043066">
    <property type="term" value="P:negative regulation of apoptotic process"/>
    <property type="evidence" value="ECO:0007669"/>
    <property type="project" value="TreeGrafter"/>
</dbReference>
<protein>
    <recommendedName>
        <fullName evidence="2">non-specific serine/threonine protein kinase</fullName>
        <ecNumber evidence="2">2.7.11.1</ecNumber>
    </recommendedName>
</protein>
<dbReference type="SUPFAM" id="SSF56112">
    <property type="entry name" value="Protein kinase-like (PK-like)"/>
    <property type="match status" value="1"/>
</dbReference>
<keyword evidence="5" id="KW-0547">Nucleotide-binding</keyword>
<sequence>MTSKSWPTAKAVQWRVSSKALGHQTDPVFYAVENCTFKKSSDRSFYKARKKSRTSSGPSPGCSYAWREPQSSSALAKPAPPKSTGSTSNSSIETKKSGKRRSTSDEDTEGPRKRSREAPRPSEDHNYSVSGFPVSFEGKDKQGLKRKSEEETKEPRKRSRNTPSPCEGTSQQTATAASSNNEPCTSSSVNTVPSNSRAAFEAKYMEEMLCGKGGFGRVYQGYRKCDNMPVAIKHIPQSGVRRTAMYMDTRTKMIPVEVALMLKVNPKEGQTSAAVTLLDWYDLDSELILVLERPVPCLDLIDYMNTRGKYLDEYE</sequence>
<dbReference type="GO" id="GO:0004674">
    <property type="term" value="F:protein serine/threonine kinase activity"/>
    <property type="evidence" value="ECO:0007669"/>
    <property type="project" value="UniProtKB-KW"/>
</dbReference>
<dbReference type="Ensembl" id="ENSATET00000010699.3">
    <property type="protein sequence ID" value="ENSATEP00000010516.2"/>
    <property type="gene ID" value="ENSATEG00000028170.2"/>
</dbReference>
<organism evidence="12 13">
    <name type="scientific">Anabas testudineus</name>
    <name type="common">Climbing perch</name>
    <name type="synonym">Anthias testudineus</name>
    <dbReference type="NCBI Taxonomy" id="64144"/>
    <lineage>
        <taxon>Eukaryota</taxon>
        <taxon>Metazoa</taxon>
        <taxon>Chordata</taxon>
        <taxon>Craniata</taxon>
        <taxon>Vertebrata</taxon>
        <taxon>Euteleostomi</taxon>
        <taxon>Actinopterygii</taxon>
        <taxon>Neopterygii</taxon>
        <taxon>Teleostei</taxon>
        <taxon>Neoteleostei</taxon>
        <taxon>Acanthomorphata</taxon>
        <taxon>Anabantaria</taxon>
        <taxon>Anabantiformes</taxon>
        <taxon>Anabantoidei</taxon>
        <taxon>Anabantidae</taxon>
        <taxon>Anabas</taxon>
    </lineage>
</organism>
<dbReference type="InterPro" id="IPR051138">
    <property type="entry name" value="PIM_Ser/Thr_kinase"/>
</dbReference>
<dbReference type="GeneTree" id="ENSGT00940000161689"/>
<evidence type="ECO:0000259" key="11">
    <source>
        <dbReference type="PROSITE" id="PS50011"/>
    </source>
</evidence>
<evidence type="ECO:0000313" key="13">
    <source>
        <dbReference type="Proteomes" id="UP000265040"/>
    </source>
</evidence>
<keyword evidence="4" id="KW-0808">Transferase</keyword>
<dbReference type="InterPro" id="IPR000719">
    <property type="entry name" value="Prot_kinase_dom"/>
</dbReference>
<comment type="catalytic activity">
    <reaction evidence="8">
        <text>L-threonyl-[protein] + ATP = O-phospho-L-threonyl-[protein] + ADP + H(+)</text>
        <dbReference type="Rhea" id="RHEA:46608"/>
        <dbReference type="Rhea" id="RHEA-COMP:11060"/>
        <dbReference type="Rhea" id="RHEA-COMP:11605"/>
        <dbReference type="ChEBI" id="CHEBI:15378"/>
        <dbReference type="ChEBI" id="CHEBI:30013"/>
        <dbReference type="ChEBI" id="CHEBI:30616"/>
        <dbReference type="ChEBI" id="CHEBI:61977"/>
        <dbReference type="ChEBI" id="CHEBI:456216"/>
        <dbReference type="EC" id="2.7.11.1"/>
    </reaction>
</comment>
<dbReference type="PANTHER" id="PTHR22984:SF11">
    <property type="entry name" value="AURORA KINASE-RELATED"/>
    <property type="match status" value="1"/>
</dbReference>
<dbReference type="PANTHER" id="PTHR22984">
    <property type="entry name" value="SERINE/THREONINE-PROTEIN KINASE PIM"/>
    <property type="match status" value="1"/>
</dbReference>
<evidence type="ECO:0000256" key="7">
    <source>
        <dbReference type="ARBA" id="ARBA00022840"/>
    </source>
</evidence>
<feature type="region of interest" description="Disordered" evidence="10">
    <location>
        <begin position="40"/>
        <end position="193"/>
    </location>
</feature>
<proteinExistence type="inferred from homology"/>
<evidence type="ECO:0000256" key="2">
    <source>
        <dbReference type="ARBA" id="ARBA00012513"/>
    </source>
</evidence>
<keyword evidence="3" id="KW-0723">Serine/threonine-protein kinase</keyword>
<dbReference type="FunFam" id="3.30.200.20:FF:000475">
    <property type="entry name" value="Serine/threonine-protein kinase"/>
    <property type="match status" value="1"/>
</dbReference>
<evidence type="ECO:0000256" key="6">
    <source>
        <dbReference type="ARBA" id="ARBA00022777"/>
    </source>
</evidence>
<evidence type="ECO:0000256" key="5">
    <source>
        <dbReference type="ARBA" id="ARBA00022741"/>
    </source>
</evidence>
<feature type="compositionally biased region" description="Basic and acidic residues" evidence="10">
    <location>
        <begin position="137"/>
        <end position="154"/>
    </location>
</feature>
<dbReference type="GO" id="GO:0005737">
    <property type="term" value="C:cytoplasm"/>
    <property type="evidence" value="ECO:0007669"/>
    <property type="project" value="TreeGrafter"/>
</dbReference>
<dbReference type="InterPro" id="IPR011009">
    <property type="entry name" value="Kinase-like_dom_sf"/>
</dbReference>
<dbReference type="PROSITE" id="PS50011">
    <property type="entry name" value="PROTEIN_KINASE_DOM"/>
    <property type="match status" value="1"/>
</dbReference>
<dbReference type="EC" id="2.7.11.1" evidence="2"/>
<dbReference type="GO" id="GO:0007346">
    <property type="term" value="P:regulation of mitotic cell cycle"/>
    <property type="evidence" value="ECO:0007669"/>
    <property type="project" value="TreeGrafter"/>
</dbReference>
<evidence type="ECO:0000256" key="1">
    <source>
        <dbReference type="ARBA" id="ARBA00005505"/>
    </source>
</evidence>
<feature type="compositionally biased region" description="Low complexity" evidence="10">
    <location>
        <begin position="183"/>
        <end position="193"/>
    </location>
</feature>
<reference evidence="12" key="3">
    <citation type="submission" date="2025-09" db="UniProtKB">
        <authorList>
            <consortium name="Ensembl"/>
        </authorList>
    </citation>
    <scope>IDENTIFICATION</scope>
</reference>
<keyword evidence="7" id="KW-0067">ATP-binding</keyword>
<evidence type="ECO:0000256" key="3">
    <source>
        <dbReference type="ARBA" id="ARBA00022527"/>
    </source>
</evidence>
<keyword evidence="6" id="KW-0418">Kinase</keyword>
<feature type="domain" description="Protein kinase" evidence="11">
    <location>
        <begin position="204"/>
        <end position="315"/>
    </location>
</feature>
<feature type="compositionally biased region" description="Polar residues" evidence="10">
    <location>
        <begin position="83"/>
        <end position="92"/>
    </location>
</feature>
<dbReference type="AlphaFoldDB" id="A0A3Q1J5F1"/>
<evidence type="ECO:0000256" key="10">
    <source>
        <dbReference type="SAM" id="MobiDB-lite"/>
    </source>
</evidence>
<reference evidence="12" key="1">
    <citation type="submission" date="2021-04" db="EMBL/GenBank/DDBJ databases">
        <authorList>
            <consortium name="Wellcome Sanger Institute Data Sharing"/>
        </authorList>
    </citation>
    <scope>NUCLEOTIDE SEQUENCE [LARGE SCALE GENOMIC DNA]</scope>
</reference>
<feature type="compositionally biased region" description="Basic and acidic residues" evidence="10">
    <location>
        <begin position="109"/>
        <end position="126"/>
    </location>
</feature>
<evidence type="ECO:0000313" key="12">
    <source>
        <dbReference type="Ensembl" id="ENSATEP00000010516.2"/>
    </source>
</evidence>
<comment type="similarity">
    <text evidence="1">Belongs to the protein kinase superfamily. CAMK Ser/Thr protein kinase family. PIM subfamily.</text>
</comment>
<dbReference type="GO" id="GO:0005524">
    <property type="term" value="F:ATP binding"/>
    <property type="evidence" value="ECO:0007669"/>
    <property type="project" value="UniProtKB-KW"/>
</dbReference>
<reference evidence="12" key="2">
    <citation type="submission" date="2025-08" db="UniProtKB">
        <authorList>
            <consortium name="Ensembl"/>
        </authorList>
    </citation>
    <scope>IDENTIFICATION</scope>
</reference>
<dbReference type="STRING" id="64144.ENSATEP00000010516"/>
<dbReference type="Gene3D" id="3.30.200.20">
    <property type="entry name" value="Phosphorylase Kinase, domain 1"/>
    <property type="match status" value="1"/>
</dbReference>
<dbReference type="OrthoDB" id="8596411at2759"/>
<keyword evidence="13" id="KW-1185">Reference proteome</keyword>
<evidence type="ECO:0000256" key="4">
    <source>
        <dbReference type="ARBA" id="ARBA00022679"/>
    </source>
</evidence>
<accession>A0A3Q1J5F1</accession>
<evidence type="ECO:0000256" key="9">
    <source>
        <dbReference type="ARBA" id="ARBA00048679"/>
    </source>
</evidence>
<feature type="compositionally biased region" description="Polar residues" evidence="10">
    <location>
        <begin position="161"/>
        <end position="182"/>
    </location>
</feature>
<name>A0A3Q1J5F1_ANATE</name>